<dbReference type="EMBL" id="UGQE01000001">
    <property type="protein sequence ID" value="STZ09816.1"/>
    <property type="molecule type" value="Genomic_DNA"/>
</dbReference>
<protein>
    <submittedName>
        <fullName evidence="1">Uncharacterized protein</fullName>
    </submittedName>
</protein>
<dbReference type="AlphaFoldDB" id="A0A378R3D7"/>
<gene>
    <name evidence="1" type="ORF">NCTC10293_00126</name>
</gene>
<sequence>MRTTFYNASNFYKCVPTIPFIIYNFTQDTAVKRGLQIRFIMKKLLAVAAVAALTGCATTGNIAPQYINPTNYQSYDCAMLQSEVARVTKSAEATQKQQTPLSASGIGIGLTGGRHGIYPSISFGMGTGSSQRAAKTNTLARLYGEHDAMIIAARQKGCGFAHGVKIYGEQ</sequence>
<evidence type="ECO:0000313" key="2">
    <source>
        <dbReference type="Proteomes" id="UP000255279"/>
    </source>
</evidence>
<organism evidence="1 2">
    <name type="scientific">Moraxella caviae</name>
    <dbReference type="NCBI Taxonomy" id="34060"/>
    <lineage>
        <taxon>Bacteria</taxon>
        <taxon>Pseudomonadati</taxon>
        <taxon>Pseudomonadota</taxon>
        <taxon>Gammaproteobacteria</taxon>
        <taxon>Moraxellales</taxon>
        <taxon>Moraxellaceae</taxon>
        <taxon>Moraxella</taxon>
    </lineage>
</organism>
<reference evidence="1 2" key="1">
    <citation type="submission" date="2018-06" db="EMBL/GenBank/DDBJ databases">
        <authorList>
            <consortium name="Pathogen Informatics"/>
            <person name="Doyle S."/>
        </authorList>
    </citation>
    <scope>NUCLEOTIDE SEQUENCE [LARGE SCALE GENOMIC DNA]</scope>
    <source>
        <strain evidence="1 2">NCTC10293</strain>
    </source>
</reference>
<dbReference type="Proteomes" id="UP000255279">
    <property type="component" value="Unassembled WGS sequence"/>
</dbReference>
<name>A0A378R3D7_9GAMM</name>
<evidence type="ECO:0000313" key="1">
    <source>
        <dbReference type="EMBL" id="STZ09816.1"/>
    </source>
</evidence>
<accession>A0A378R3D7</accession>
<proteinExistence type="predicted"/>